<gene>
    <name evidence="2" type="ORF">KDA_33880</name>
</gene>
<evidence type="ECO:0000313" key="2">
    <source>
        <dbReference type="EMBL" id="GCE27904.1"/>
    </source>
</evidence>
<sequence>MDASAIATANLELLRKNSYPGRGLVIGRSSVDDAWLMIYWIMGRSAQSRNRKFVATGNTLRTEPIDTHLMDNPELLIYDAMLELPSIYLVSNGDQTRTIYDGLLAGGSFDSALEKREREPDAPHYTPRISGMLDLQNYPGVVTLSILKANQANPAKTDRFTYRPARPPRGFGVGLTTYRGDGNPLPSFSGDPLFLPCSGKAEAVLDAYWNILNAENRVAIAVKQISAQEGTSRILVRNRFIAQ</sequence>
<accession>A0A402B958</accession>
<dbReference type="Gene3D" id="3.60.20.20">
    <property type="entry name" value="Inosine monophosphate cyclohydrolase-like"/>
    <property type="match status" value="1"/>
</dbReference>
<feature type="domain" description="Inosine monophosphate cyclohydrolase-like" evidence="1">
    <location>
        <begin position="19"/>
        <end position="226"/>
    </location>
</feature>
<dbReference type="Proteomes" id="UP000287171">
    <property type="component" value="Unassembled WGS sequence"/>
</dbReference>
<proteinExistence type="predicted"/>
<dbReference type="SUPFAM" id="SSF75569">
    <property type="entry name" value="Archaeal IMP cyclohydrolase PurO"/>
    <property type="match status" value="1"/>
</dbReference>
<keyword evidence="3" id="KW-1185">Reference proteome</keyword>
<evidence type="ECO:0000313" key="3">
    <source>
        <dbReference type="Proteomes" id="UP000287171"/>
    </source>
</evidence>
<dbReference type="GO" id="GO:0006188">
    <property type="term" value="P:IMP biosynthetic process"/>
    <property type="evidence" value="ECO:0007669"/>
    <property type="project" value="InterPro"/>
</dbReference>
<reference evidence="3" key="1">
    <citation type="submission" date="2018-12" db="EMBL/GenBank/DDBJ databases">
        <title>Tengunoibacter tsumagoiensis gen. nov., sp. nov., Dictyobacter kobayashii sp. nov., D. alpinus sp. nov., and D. joshuensis sp. nov. and description of Dictyobacteraceae fam. nov. within the order Ktedonobacterales isolated from Tengu-no-mugimeshi.</title>
        <authorList>
            <person name="Wang C.M."/>
            <person name="Zheng Y."/>
            <person name="Sakai Y."/>
            <person name="Toyoda A."/>
            <person name="Minakuchi Y."/>
            <person name="Abe K."/>
            <person name="Yokota A."/>
            <person name="Yabe S."/>
        </authorList>
    </citation>
    <scope>NUCLEOTIDE SEQUENCE [LARGE SCALE GENOMIC DNA]</scope>
    <source>
        <strain evidence="3">Uno16</strain>
    </source>
</reference>
<dbReference type="RefSeq" id="WP_246039149.1">
    <property type="nucleotide sequence ID" value="NZ_BIFT01000001.1"/>
</dbReference>
<dbReference type="InterPro" id="IPR036795">
    <property type="entry name" value="IMP_cyclohydrolase-like_sf"/>
</dbReference>
<organism evidence="2 3">
    <name type="scientific">Dictyobacter alpinus</name>
    <dbReference type="NCBI Taxonomy" id="2014873"/>
    <lineage>
        <taxon>Bacteria</taxon>
        <taxon>Bacillati</taxon>
        <taxon>Chloroflexota</taxon>
        <taxon>Ktedonobacteria</taxon>
        <taxon>Ktedonobacterales</taxon>
        <taxon>Dictyobacteraceae</taxon>
        <taxon>Dictyobacter</taxon>
    </lineage>
</organism>
<comment type="caution">
    <text evidence="2">The sequence shown here is derived from an EMBL/GenBank/DDBJ whole genome shotgun (WGS) entry which is preliminary data.</text>
</comment>
<evidence type="ECO:0000259" key="1">
    <source>
        <dbReference type="Pfam" id="PF07826"/>
    </source>
</evidence>
<dbReference type="Pfam" id="PF07826">
    <property type="entry name" value="IMP_cyclohyd"/>
    <property type="match status" value="1"/>
</dbReference>
<dbReference type="AlphaFoldDB" id="A0A402B958"/>
<name>A0A402B958_9CHLR</name>
<dbReference type="InterPro" id="IPR020600">
    <property type="entry name" value="IMP_cyclohydrolase-like"/>
</dbReference>
<dbReference type="EMBL" id="BIFT01000001">
    <property type="protein sequence ID" value="GCE27904.1"/>
    <property type="molecule type" value="Genomic_DNA"/>
</dbReference>
<dbReference type="GO" id="GO:0003937">
    <property type="term" value="F:IMP cyclohydrolase activity"/>
    <property type="evidence" value="ECO:0007669"/>
    <property type="project" value="InterPro"/>
</dbReference>
<protein>
    <recommendedName>
        <fullName evidence="1">Inosine monophosphate cyclohydrolase-like domain-containing protein</fullName>
    </recommendedName>
</protein>